<gene>
    <name evidence="2" type="ORF">LIPSTDRAFT_162219</name>
</gene>
<dbReference type="AlphaFoldDB" id="A0A1E3Q1K5"/>
<accession>A0A1E3Q1K5</accession>
<sequence length="195" mass="22365">MPSPSAEYLSFLAAFIATPSPAVPTHFSAAISPDRCEASPREYMHPDPPREPVPDLMYESDSMDDSRGPQTPPPGIPLDVDFVDLRTMGRIIQLMQSPRLRLALKIQEMKEMPVLSPIVWKIWRLAYAVLLAQKKYDRYVDLLKIADRLQCRTGYDELKQQLELRAQLLDEVKLEYDICQAEYGARYNLRLPTDI</sequence>
<keyword evidence="3" id="KW-1185">Reference proteome</keyword>
<evidence type="ECO:0000313" key="3">
    <source>
        <dbReference type="Proteomes" id="UP000094385"/>
    </source>
</evidence>
<evidence type="ECO:0000256" key="1">
    <source>
        <dbReference type="SAM" id="MobiDB-lite"/>
    </source>
</evidence>
<organism evidence="2 3">
    <name type="scientific">Lipomyces starkeyi NRRL Y-11557</name>
    <dbReference type="NCBI Taxonomy" id="675824"/>
    <lineage>
        <taxon>Eukaryota</taxon>
        <taxon>Fungi</taxon>
        <taxon>Dikarya</taxon>
        <taxon>Ascomycota</taxon>
        <taxon>Saccharomycotina</taxon>
        <taxon>Lipomycetes</taxon>
        <taxon>Lipomycetales</taxon>
        <taxon>Lipomycetaceae</taxon>
        <taxon>Lipomyces</taxon>
    </lineage>
</organism>
<name>A0A1E3Q1K5_LIPST</name>
<dbReference type="Proteomes" id="UP000094385">
    <property type="component" value="Unassembled WGS sequence"/>
</dbReference>
<dbReference type="EMBL" id="KV454299">
    <property type="protein sequence ID" value="ODQ70917.1"/>
    <property type="molecule type" value="Genomic_DNA"/>
</dbReference>
<dbReference type="OrthoDB" id="10322997at2759"/>
<evidence type="ECO:0000313" key="2">
    <source>
        <dbReference type="EMBL" id="ODQ70917.1"/>
    </source>
</evidence>
<feature type="region of interest" description="Disordered" evidence="1">
    <location>
        <begin position="37"/>
        <end position="76"/>
    </location>
</feature>
<feature type="compositionally biased region" description="Basic and acidic residues" evidence="1">
    <location>
        <begin position="37"/>
        <end position="53"/>
    </location>
</feature>
<proteinExistence type="predicted"/>
<protein>
    <submittedName>
        <fullName evidence="2">Uncharacterized protein</fullName>
    </submittedName>
</protein>
<reference evidence="2 3" key="1">
    <citation type="journal article" date="2016" name="Proc. Natl. Acad. Sci. U.S.A.">
        <title>Comparative genomics of biotechnologically important yeasts.</title>
        <authorList>
            <person name="Riley R."/>
            <person name="Haridas S."/>
            <person name="Wolfe K.H."/>
            <person name="Lopes M.R."/>
            <person name="Hittinger C.T."/>
            <person name="Goeker M."/>
            <person name="Salamov A.A."/>
            <person name="Wisecaver J.H."/>
            <person name="Long T.M."/>
            <person name="Calvey C.H."/>
            <person name="Aerts A.L."/>
            <person name="Barry K.W."/>
            <person name="Choi C."/>
            <person name="Clum A."/>
            <person name="Coughlan A.Y."/>
            <person name="Deshpande S."/>
            <person name="Douglass A.P."/>
            <person name="Hanson S.J."/>
            <person name="Klenk H.-P."/>
            <person name="LaButti K.M."/>
            <person name="Lapidus A."/>
            <person name="Lindquist E.A."/>
            <person name="Lipzen A.M."/>
            <person name="Meier-Kolthoff J.P."/>
            <person name="Ohm R.A."/>
            <person name="Otillar R.P."/>
            <person name="Pangilinan J.L."/>
            <person name="Peng Y."/>
            <person name="Rokas A."/>
            <person name="Rosa C.A."/>
            <person name="Scheuner C."/>
            <person name="Sibirny A.A."/>
            <person name="Slot J.C."/>
            <person name="Stielow J.B."/>
            <person name="Sun H."/>
            <person name="Kurtzman C.P."/>
            <person name="Blackwell M."/>
            <person name="Grigoriev I.V."/>
            <person name="Jeffries T.W."/>
        </authorList>
    </citation>
    <scope>NUCLEOTIDE SEQUENCE [LARGE SCALE GENOMIC DNA]</scope>
    <source>
        <strain evidence="2 3">NRRL Y-11557</strain>
    </source>
</reference>